<dbReference type="Pfam" id="PF00563">
    <property type="entry name" value="EAL"/>
    <property type="match status" value="1"/>
</dbReference>
<dbReference type="GO" id="GO:0016020">
    <property type="term" value="C:membrane"/>
    <property type="evidence" value="ECO:0007669"/>
    <property type="project" value="InterPro"/>
</dbReference>
<dbReference type="AlphaFoldDB" id="A0A1G6VLN1"/>
<dbReference type="PROSITE" id="PS50887">
    <property type="entry name" value="GGDEF"/>
    <property type="match status" value="1"/>
</dbReference>
<dbReference type="InterPro" id="IPR003660">
    <property type="entry name" value="HAMP_dom"/>
</dbReference>
<evidence type="ECO:0000259" key="3">
    <source>
        <dbReference type="PROSITE" id="PS50885"/>
    </source>
</evidence>
<organism evidence="5 6">
    <name type="scientific">Kordiimonas lacus</name>
    <dbReference type="NCBI Taxonomy" id="637679"/>
    <lineage>
        <taxon>Bacteria</taxon>
        <taxon>Pseudomonadati</taxon>
        <taxon>Pseudomonadota</taxon>
        <taxon>Alphaproteobacteria</taxon>
        <taxon>Kordiimonadales</taxon>
        <taxon>Kordiimonadaceae</taxon>
        <taxon>Kordiimonas</taxon>
    </lineage>
</organism>
<dbReference type="InterPro" id="IPR029150">
    <property type="entry name" value="dCache_3"/>
</dbReference>
<dbReference type="InterPro" id="IPR000160">
    <property type="entry name" value="GGDEF_dom"/>
</dbReference>
<dbReference type="Pfam" id="PF00990">
    <property type="entry name" value="GGDEF"/>
    <property type="match status" value="1"/>
</dbReference>
<evidence type="ECO:0000259" key="2">
    <source>
        <dbReference type="PROSITE" id="PS50883"/>
    </source>
</evidence>
<dbReference type="SUPFAM" id="SSF55073">
    <property type="entry name" value="Nucleotide cyclase"/>
    <property type="match status" value="1"/>
</dbReference>
<accession>A0A1G6VLN1</accession>
<evidence type="ECO:0000259" key="4">
    <source>
        <dbReference type="PROSITE" id="PS50887"/>
    </source>
</evidence>
<dbReference type="CDD" id="cd01948">
    <property type="entry name" value="EAL"/>
    <property type="match status" value="1"/>
</dbReference>
<evidence type="ECO:0000313" key="6">
    <source>
        <dbReference type="Proteomes" id="UP000183685"/>
    </source>
</evidence>
<dbReference type="RefSeq" id="WP_068305513.1">
    <property type="nucleotide sequence ID" value="NZ_FNAK01000002.1"/>
</dbReference>
<dbReference type="InterPro" id="IPR029787">
    <property type="entry name" value="Nucleotide_cyclase"/>
</dbReference>
<dbReference type="SUPFAM" id="SSF158472">
    <property type="entry name" value="HAMP domain-like"/>
    <property type="match status" value="1"/>
</dbReference>
<dbReference type="PANTHER" id="PTHR33121:SF19">
    <property type="entry name" value="CYCLIC DI-GMP PHOSPHODIESTERASE PA2567"/>
    <property type="match status" value="1"/>
</dbReference>
<dbReference type="STRING" id="637679.GCA_001550055_02490"/>
<keyword evidence="1" id="KW-0812">Transmembrane</keyword>
<dbReference type="PANTHER" id="PTHR33121">
    <property type="entry name" value="CYCLIC DI-GMP PHOSPHODIESTERASE PDEF"/>
    <property type="match status" value="1"/>
</dbReference>
<keyword evidence="1" id="KW-1133">Transmembrane helix</keyword>
<dbReference type="Gene3D" id="6.10.340.10">
    <property type="match status" value="1"/>
</dbReference>
<protein>
    <submittedName>
        <fullName evidence="5">EAL domain, c-di-GMP-specific phosphodiesterase class I (Or its enzymatically inactive variant)</fullName>
    </submittedName>
</protein>
<dbReference type="SMART" id="SM00304">
    <property type="entry name" value="HAMP"/>
    <property type="match status" value="1"/>
</dbReference>
<dbReference type="PROSITE" id="PS50885">
    <property type="entry name" value="HAMP"/>
    <property type="match status" value="1"/>
</dbReference>
<sequence length="775" mass="85354">MLAFRFRTKLTVVYLALFLAVMGIILLAFYRSVTTNVEDQTRDQLAASARVFERIVNYRVRTLGESVTALAQDYGFREALGTDDKPTVISALQNQARRLEADMAVITDIDGNPIAALLDGEATTAMPMISDDLKQMAERNGVASRMVSVDGRIFELVLTAVRAPVPIAWVAFGVELDKATAQDIKGLSPIELEIGFLYRAEGQQYQVASATSHADALSDFLKTSQPTDEAFRATFMNQEHMFRHLSLVSGDDGNEISALLYYSMDTALAPYDPLVITMVTVLVLSLLLLIAGSVVVARGVTKPLTNLASAARQIAEGRYEEVETESRGDEVADLTSSFNQMISAVKEREKQITFQAYHDPETGLRNRLMFDKMIQQEIDQSDSFVLVIAEVQQLPELRTVLNHQNINDLIKGVARRIEKVADTEVARVSTEAFGFLVRDAEDAETRASLVLNSFMTPFDVADIVIDASVKLGLVKFPGDGEDGATLLRHGQAALDKGRGAPRGVAWYDPDRDSSQKARLSMMSELRGGLKNGEVKFAYQPKLDLESGKITAVEALIRWISPSRGFVPPDDFIPMAERTGDIRHVTDWALRQAIMQAADWRARGLNLAVAVNLSTNDLMNQNLPAQILALLREHDLPAEFLKLEVTESAVMHDMARALDVLNMLSAMGLALSIDDYGTGYSSLSYIKKLPVGEIKIDKSFVLNLAKSDEDNILVRSTIELGHNLGLSVTAEGVEDEDSIGRLREYGCDVVQGYHIARPLPPAELEEFLKESEYGPA</sequence>
<dbReference type="SMART" id="SM00052">
    <property type="entry name" value="EAL"/>
    <property type="match status" value="1"/>
</dbReference>
<dbReference type="InterPro" id="IPR050706">
    <property type="entry name" value="Cyclic-di-GMP_PDE-like"/>
</dbReference>
<dbReference type="Gene3D" id="3.30.70.270">
    <property type="match status" value="1"/>
</dbReference>
<evidence type="ECO:0000313" key="5">
    <source>
        <dbReference type="EMBL" id="SDD54444.1"/>
    </source>
</evidence>
<reference evidence="5 6" key="1">
    <citation type="submission" date="2016-10" db="EMBL/GenBank/DDBJ databases">
        <authorList>
            <person name="de Groot N.N."/>
        </authorList>
    </citation>
    <scope>NUCLEOTIDE SEQUENCE [LARGE SCALE GENOMIC DNA]</scope>
    <source>
        <strain evidence="5 6">CGMCC 1.9109</strain>
    </source>
</reference>
<dbReference type="PROSITE" id="PS50883">
    <property type="entry name" value="EAL"/>
    <property type="match status" value="1"/>
</dbReference>
<feature type="domain" description="HAMP" evidence="3">
    <location>
        <begin position="298"/>
        <end position="350"/>
    </location>
</feature>
<proteinExistence type="predicted"/>
<name>A0A1G6VLN1_9PROT</name>
<dbReference type="SUPFAM" id="SSF141868">
    <property type="entry name" value="EAL domain-like"/>
    <property type="match status" value="1"/>
</dbReference>
<dbReference type="CDD" id="cd06225">
    <property type="entry name" value="HAMP"/>
    <property type="match status" value="1"/>
</dbReference>
<dbReference type="InterPro" id="IPR043128">
    <property type="entry name" value="Rev_trsase/Diguanyl_cyclase"/>
</dbReference>
<dbReference type="Gene3D" id="3.20.20.450">
    <property type="entry name" value="EAL domain"/>
    <property type="match status" value="1"/>
</dbReference>
<keyword evidence="6" id="KW-1185">Reference proteome</keyword>
<feature type="transmembrane region" description="Helical" evidence="1">
    <location>
        <begin position="274"/>
        <end position="297"/>
    </location>
</feature>
<keyword evidence="1" id="KW-0472">Membrane</keyword>
<dbReference type="OrthoDB" id="7279500at2"/>
<feature type="domain" description="EAL" evidence="2">
    <location>
        <begin position="518"/>
        <end position="771"/>
    </location>
</feature>
<dbReference type="SMART" id="SM00267">
    <property type="entry name" value="GGDEF"/>
    <property type="match status" value="1"/>
</dbReference>
<dbReference type="InterPro" id="IPR035919">
    <property type="entry name" value="EAL_sf"/>
</dbReference>
<evidence type="ECO:0000256" key="1">
    <source>
        <dbReference type="SAM" id="Phobius"/>
    </source>
</evidence>
<gene>
    <name evidence="5" type="ORF">SAMN04488071_0775</name>
</gene>
<dbReference type="GO" id="GO:0007165">
    <property type="term" value="P:signal transduction"/>
    <property type="evidence" value="ECO:0007669"/>
    <property type="project" value="InterPro"/>
</dbReference>
<dbReference type="Pfam" id="PF14827">
    <property type="entry name" value="dCache_3"/>
    <property type="match status" value="1"/>
</dbReference>
<dbReference type="InterPro" id="IPR001633">
    <property type="entry name" value="EAL_dom"/>
</dbReference>
<dbReference type="EMBL" id="FNAK01000002">
    <property type="protein sequence ID" value="SDD54444.1"/>
    <property type="molecule type" value="Genomic_DNA"/>
</dbReference>
<dbReference type="Proteomes" id="UP000183685">
    <property type="component" value="Unassembled WGS sequence"/>
</dbReference>
<feature type="domain" description="GGDEF" evidence="4">
    <location>
        <begin position="382"/>
        <end position="509"/>
    </location>
</feature>
<dbReference type="Pfam" id="PF00672">
    <property type="entry name" value="HAMP"/>
    <property type="match status" value="1"/>
</dbReference>
<dbReference type="GO" id="GO:0071111">
    <property type="term" value="F:cyclic-guanylate-specific phosphodiesterase activity"/>
    <property type="evidence" value="ECO:0007669"/>
    <property type="project" value="InterPro"/>
</dbReference>
<feature type="transmembrane region" description="Helical" evidence="1">
    <location>
        <begin position="12"/>
        <end position="30"/>
    </location>
</feature>